<sequence length="559" mass="63933">MKKNDFESLGLSDVMLQSVKEKGFEEPTEIQSRIIPLILENKVNLIGQAQTGTGKTAAFALPILDLLNEHQDFVQALVLVPTRELAIQVCDEFNSLKGSKKFHIVPIYGGQSYETQFRRLKKGVDIVVGTPGRIIDQLNKRSLVLSKVKFVVLDEADEMLNMGFIDDIEEILKSTNDERRTLLFSATMPPKILSLAKKYMHKNEIIKTKLSGKTTSLTDQKYFEVKESDKFDALCRIIDTTDEFYGLIFCRTKNDVDFVASKLLERGYDAEGLHGDISQTIREKILGKFRKRLVNILVATDVAARGLDIEDLTHVINYSLPQDPEAYLHRIGRTGRAGKEGTAVTFVTPEEFRKLNFIKNITQTNIRKERVPQIQEVIEFKKKKIINEVNELVEYGTGTNYLLLAKEMLRNHNPEEIVAALVKYNFQDELEEKSYAKIHDLFEHTKRFERENDSFGKRVSEKGRERDNYKKNRSEKSFSEKGKVRMFLALGKYDDLDVKGLLKMLKKETGIAPEKISGIQISDAFSFFNVSEKEADLVLKTLNKDKKSRPIVERAKSSR</sequence>
<dbReference type="CDD" id="cd18787">
    <property type="entry name" value="SF2_C_DEAD"/>
    <property type="match status" value="1"/>
</dbReference>
<evidence type="ECO:0000313" key="12">
    <source>
        <dbReference type="EMBL" id="MDF1612164.1"/>
    </source>
</evidence>
<evidence type="ECO:0000256" key="6">
    <source>
        <dbReference type="PROSITE-ProRule" id="PRU00552"/>
    </source>
</evidence>
<dbReference type="Pfam" id="PF00270">
    <property type="entry name" value="DEAD"/>
    <property type="match status" value="1"/>
</dbReference>
<dbReference type="SMART" id="SM00490">
    <property type="entry name" value="HELICc"/>
    <property type="match status" value="1"/>
</dbReference>
<dbReference type="SUPFAM" id="SSF52540">
    <property type="entry name" value="P-loop containing nucleoside triphosphate hydrolases"/>
    <property type="match status" value="1"/>
</dbReference>
<dbReference type="PROSITE" id="PS51194">
    <property type="entry name" value="HELICASE_CTER"/>
    <property type="match status" value="1"/>
</dbReference>
<comment type="similarity">
    <text evidence="5 7">Belongs to the DEAD box helicase family.</text>
</comment>
<dbReference type="PANTHER" id="PTHR47959">
    <property type="entry name" value="ATP-DEPENDENT RNA HELICASE RHLE-RELATED"/>
    <property type="match status" value="1"/>
</dbReference>
<dbReference type="InterPro" id="IPR000629">
    <property type="entry name" value="RNA-helicase_DEAD-box_CS"/>
</dbReference>
<dbReference type="Pfam" id="PF00271">
    <property type="entry name" value="Helicase_C"/>
    <property type="match status" value="1"/>
</dbReference>
<evidence type="ECO:0000259" key="11">
    <source>
        <dbReference type="PROSITE" id="PS51195"/>
    </source>
</evidence>
<dbReference type="GO" id="GO:0003676">
    <property type="term" value="F:nucleic acid binding"/>
    <property type="evidence" value="ECO:0007669"/>
    <property type="project" value="InterPro"/>
</dbReference>
<proteinExistence type="inferred from homology"/>
<dbReference type="GO" id="GO:0005829">
    <property type="term" value="C:cytosol"/>
    <property type="evidence" value="ECO:0007669"/>
    <property type="project" value="TreeGrafter"/>
</dbReference>
<dbReference type="PANTHER" id="PTHR47959:SF13">
    <property type="entry name" value="ATP-DEPENDENT RNA HELICASE RHLE"/>
    <property type="match status" value="1"/>
</dbReference>
<feature type="short sequence motif" description="Q motif" evidence="6">
    <location>
        <begin position="4"/>
        <end position="32"/>
    </location>
</feature>
<comment type="caution">
    <text evidence="12">The sequence shown here is derived from an EMBL/GenBank/DDBJ whole genome shotgun (WGS) entry which is preliminary data.</text>
</comment>
<gene>
    <name evidence="12" type="ORF">P0M35_08385</name>
</gene>
<evidence type="ECO:0000313" key="13">
    <source>
        <dbReference type="Proteomes" id="UP001221302"/>
    </source>
</evidence>
<dbReference type="InterPro" id="IPR044742">
    <property type="entry name" value="DEAD/DEAH_RhlB"/>
</dbReference>
<evidence type="ECO:0000256" key="8">
    <source>
        <dbReference type="SAM" id="MobiDB-lite"/>
    </source>
</evidence>
<dbReference type="InterPro" id="IPR014001">
    <property type="entry name" value="Helicase_ATP-bd"/>
</dbReference>
<evidence type="ECO:0000259" key="10">
    <source>
        <dbReference type="PROSITE" id="PS51194"/>
    </source>
</evidence>
<dbReference type="SMART" id="SM00487">
    <property type="entry name" value="DEXDc"/>
    <property type="match status" value="1"/>
</dbReference>
<dbReference type="InterPro" id="IPR050079">
    <property type="entry name" value="DEAD_box_RNA_helicase"/>
</dbReference>
<dbReference type="PROSITE" id="PS51195">
    <property type="entry name" value="Q_MOTIF"/>
    <property type="match status" value="1"/>
</dbReference>
<keyword evidence="1 7" id="KW-0547">Nucleotide-binding</keyword>
<dbReference type="CDD" id="cd00268">
    <property type="entry name" value="DEADc"/>
    <property type="match status" value="1"/>
</dbReference>
<dbReference type="RefSeq" id="WP_321535931.1">
    <property type="nucleotide sequence ID" value="NZ_JARGDL010000010.1"/>
</dbReference>
<dbReference type="AlphaFoldDB" id="A0AAE3P0I9"/>
<dbReference type="Proteomes" id="UP001221302">
    <property type="component" value="Unassembled WGS sequence"/>
</dbReference>
<dbReference type="InterPro" id="IPR012677">
    <property type="entry name" value="Nucleotide-bd_a/b_plait_sf"/>
</dbReference>
<dbReference type="GO" id="GO:0003724">
    <property type="term" value="F:RNA helicase activity"/>
    <property type="evidence" value="ECO:0007669"/>
    <property type="project" value="InterPro"/>
</dbReference>
<dbReference type="PROSITE" id="PS51192">
    <property type="entry name" value="HELICASE_ATP_BIND_1"/>
    <property type="match status" value="1"/>
</dbReference>
<keyword evidence="3 7" id="KW-0347">Helicase</keyword>
<name>A0AAE3P0I9_9BACT</name>
<dbReference type="GO" id="GO:0016787">
    <property type="term" value="F:hydrolase activity"/>
    <property type="evidence" value="ECO:0007669"/>
    <property type="project" value="UniProtKB-KW"/>
</dbReference>
<keyword evidence="2 7" id="KW-0378">Hydrolase</keyword>
<keyword evidence="4 7" id="KW-0067">ATP-binding</keyword>
<protein>
    <submittedName>
        <fullName evidence="12">DEAD/DEAH box helicase</fullName>
    </submittedName>
</protein>
<dbReference type="InterPro" id="IPR005580">
    <property type="entry name" value="DbpA/CsdA_RNA-bd_dom"/>
</dbReference>
<organism evidence="12 13">
    <name type="scientific">Stygiobacter electus</name>
    <dbReference type="NCBI Taxonomy" id="3032292"/>
    <lineage>
        <taxon>Bacteria</taxon>
        <taxon>Pseudomonadati</taxon>
        <taxon>Ignavibacteriota</taxon>
        <taxon>Ignavibacteria</taxon>
        <taxon>Ignavibacteriales</taxon>
        <taxon>Melioribacteraceae</taxon>
        <taxon>Stygiobacter</taxon>
    </lineage>
</organism>
<dbReference type="InterPro" id="IPR027417">
    <property type="entry name" value="P-loop_NTPase"/>
</dbReference>
<accession>A0AAE3P0I9</accession>
<dbReference type="InterPro" id="IPR001650">
    <property type="entry name" value="Helicase_C-like"/>
</dbReference>
<evidence type="ECO:0000256" key="7">
    <source>
        <dbReference type="RuleBase" id="RU000492"/>
    </source>
</evidence>
<feature type="domain" description="Helicase C-terminal" evidence="10">
    <location>
        <begin position="233"/>
        <end position="378"/>
    </location>
</feature>
<feature type="domain" description="Helicase ATP-binding" evidence="9">
    <location>
        <begin position="36"/>
        <end position="206"/>
    </location>
</feature>
<reference evidence="12" key="1">
    <citation type="submission" date="2023-03" db="EMBL/GenBank/DDBJ databases">
        <title>Stygiobacter electus gen. nov., sp. nov., facultatively anaerobic thermotolerant bacterium of the class Ignavibacteria from a well of Yessentuki mineral water deposit.</title>
        <authorList>
            <person name="Podosokorskaya O.A."/>
            <person name="Elcheninov A.G."/>
            <person name="Petrova N.F."/>
            <person name="Zavarzina D.G."/>
            <person name="Kublanov I.V."/>
            <person name="Merkel A.Y."/>
        </authorList>
    </citation>
    <scope>NUCLEOTIDE SEQUENCE</scope>
    <source>
        <strain evidence="12">09-Me</strain>
    </source>
</reference>
<evidence type="ECO:0000256" key="4">
    <source>
        <dbReference type="ARBA" id="ARBA00022840"/>
    </source>
</evidence>
<dbReference type="Pfam" id="PF03880">
    <property type="entry name" value="DbpA"/>
    <property type="match status" value="1"/>
</dbReference>
<evidence type="ECO:0000256" key="1">
    <source>
        <dbReference type="ARBA" id="ARBA00022741"/>
    </source>
</evidence>
<dbReference type="PROSITE" id="PS00039">
    <property type="entry name" value="DEAD_ATP_HELICASE"/>
    <property type="match status" value="1"/>
</dbReference>
<dbReference type="GO" id="GO:0005524">
    <property type="term" value="F:ATP binding"/>
    <property type="evidence" value="ECO:0007669"/>
    <property type="project" value="UniProtKB-KW"/>
</dbReference>
<dbReference type="Gene3D" id="3.40.50.300">
    <property type="entry name" value="P-loop containing nucleotide triphosphate hydrolases"/>
    <property type="match status" value="2"/>
</dbReference>
<dbReference type="CDD" id="cd12252">
    <property type="entry name" value="RRM_DbpA"/>
    <property type="match status" value="1"/>
</dbReference>
<dbReference type="Gene3D" id="3.30.70.330">
    <property type="match status" value="1"/>
</dbReference>
<feature type="domain" description="DEAD-box RNA helicase Q" evidence="11">
    <location>
        <begin position="4"/>
        <end position="32"/>
    </location>
</feature>
<evidence type="ECO:0000259" key="9">
    <source>
        <dbReference type="PROSITE" id="PS51192"/>
    </source>
</evidence>
<feature type="region of interest" description="Disordered" evidence="8">
    <location>
        <begin position="453"/>
        <end position="476"/>
    </location>
</feature>
<evidence type="ECO:0000256" key="5">
    <source>
        <dbReference type="ARBA" id="ARBA00038437"/>
    </source>
</evidence>
<keyword evidence="13" id="KW-1185">Reference proteome</keyword>
<dbReference type="InterPro" id="IPR014014">
    <property type="entry name" value="RNA_helicase_DEAD_Q_motif"/>
</dbReference>
<evidence type="ECO:0000256" key="2">
    <source>
        <dbReference type="ARBA" id="ARBA00022801"/>
    </source>
</evidence>
<dbReference type="InterPro" id="IPR011545">
    <property type="entry name" value="DEAD/DEAH_box_helicase_dom"/>
</dbReference>
<dbReference type="EMBL" id="JARGDL010000010">
    <property type="protein sequence ID" value="MDF1612164.1"/>
    <property type="molecule type" value="Genomic_DNA"/>
</dbReference>
<evidence type="ECO:0000256" key="3">
    <source>
        <dbReference type="ARBA" id="ARBA00022806"/>
    </source>
</evidence>